<feature type="transmembrane region" description="Helical" evidence="6">
    <location>
        <begin position="250"/>
        <end position="273"/>
    </location>
</feature>
<feature type="transmembrane region" description="Helical" evidence="6">
    <location>
        <begin position="35"/>
        <end position="61"/>
    </location>
</feature>
<feature type="transmembrane region" description="Helical" evidence="6">
    <location>
        <begin position="67"/>
        <end position="87"/>
    </location>
</feature>
<dbReference type="RefSeq" id="WP_078713180.1">
    <property type="nucleotide sequence ID" value="NZ_FUYG01000001.1"/>
</dbReference>
<evidence type="ECO:0000256" key="2">
    <source>
        <dbReference type="ARBA" id="ARBA00022475"/>
    </source>
</evidence>
<dbReference type="EMBL" id="FUYG01000001">
    <property type="protein sequence ID" value="SKA82031.1"/>
    <property type="molecule type" value="Genomic_DNA"/>
</dbReference>
<comment type="subcellular location">
    <subcellularLocation>
        <location evidence="1">Cell membrane</location>
        <topology evidence="1">Multi-pass membrane protein</topology>
    </subcellularLocation>
</comment>
<reference evidence="8" key="1">
    <citation type="submission" date="2017-02" db="EMBL/GenBank/DDBJ databases">
        <authorList>
            <person name="Varghese N."/>
            <person name="Submissions S."/>
        </authorList>
    </citation>
    <scope>NUCLEOTIDE SEQUENCE [LARGE SCALE GENOMIC DNA]</scope>
    <source>
        <strain evidence="8">VKM Ac-2052</strain>
    </source>
</reference>
<dbReference type="InterPro" id="IPR002293">
    <property type="entry name" value="AA/rel_permease1"/>
</dbReference>
<accession>A0A1T4WZK1</accession>
<keyword evidence="5 6" id="KW-0472">Membrane</keyword>
<gene>
    <name evidence="7" type="ORF">SAMN06295879_0420</name>
</gene>
<feature type="transmembrane region" description="Helical" evidence="6">
    <location>
        <begin position="299"/>
        <end position="319"/>
    </location>
</feature>
<dbReference type="PANTHER" id="PTHR42770">
    <property type="entry name" value="AMINO ACID TRANSPORTER-RELATED"/>
    <property type="match status" value="1"/>
</dbReference>
<evidence type="ECO:0000256" key="3">
    <source>
        <dbReference type="ARBA" id="ARBA00022692"/>
    </source>
</evidence>
<evidence type="ECO:0000256" key="5">
    <source>
        <dbReference type="ARBA" id="ARBA00023136"/>
    </source>
</evidence>
<evidence type="ECO:0000313" key="8">
    <source>
        <dbReference type="Proteomes" id="UP000189735"/>
    </source>
</evidence>
<proteinExistence type="predicted"/>
<sequence length="472" mass="50500">MSEQQSPESVQALDPADQKLAELGYSQELKRTMSLLDVVVFGLIFMVPMAPVAVFGVIFSYSGGMVALVYLVAGLAMVFSALSYQTMAKEFPVAGSVYSYVRMSTSKFLGFIAGWAILLDYLLLPALLTILGASALTSIAPEVPGWVWVVAFVVAASIFNLRGLSMTKKLTLVFLGIQLVALVVFVVAALLAISQGRATFSLSPFYNPEYFSSAIVFGAIPLAALSYVGFDAIATLNEEAKGGGRTVSRATIIVLVLVIVMFVAQVYLAALFVPTEGLQPGVDTNNAFYDIVGVIVSPWFKALFVLLGAFVSIFANLLVSHATTSKLVFAMARDRQLPHGLAKINPRTGAPSRSMLLISAITLVISILALGNIELLTTMVTFGALTAYILLHVAVLIHFGFRGRSRSIFVHWVSPVVGILVLGYALWSTNDIAKIVGVSWLVVGTIVGWVVLSRARRESAESRVSSDAPSAV</sequence>
<protein>
    <submittedName>
        <fullName evidence="7">Amino acid/polyamine/organocation transporter, APC superfamily</fullName>
    </submittedName>
</protein>
<dbReference type="GO" id="GO:0022857">
    <property type="term" value="F:transmembrane transporter activity"/>
    <property type="evidence" value="ECO:0007669"/>
    <property type="project" value="InterPro"/>
</dbReference>
<feature type="transmembrane region" description="Helical" evidence="6">
    <location>
        <begin position="108"/>
        <end position="131"/>
    </location>
</feature>
<feature type="transmembrane region" description="Helical" evidence="6">
    <location>
        <begin position="432"/>
        <end position="452"/>
    </location>
</feature>
<dbReference type="InterPro" id="IPR050367">
    <property type="entry name" value="APC_superfamily"/>
</dbReference>
<dbReference type="Gene3D" id="1.20.1740.10">
    <property type="entry name" value="Amino acid/polyamine transporter I"/>
    <property type="match status" value="1"/>
</dbReference>
<feature type="transmembrane region" description="Helical" evidence="6">
    <location>
        <begin position="143"/>
        <end position="161"/>
    </location>
</feature>
<dbReference type="PIRSF" id="PIRSF006060">
    <property type="entry name" value="AA_transporter"/>
    <property type="match status" value="1"/>
</dbReference>
<name>A0A1T4WZK1_9MICO</name>
<feature type="transmembrane region" description="Helical" evidence="6">
    <location>
        <begin position="379"/>
        <end position="401"/>
    </location>
</feature>
<keyword evidence="3 6" id="KW-0812">Transmembrane</keyword>
<evidence type="ECO:0000256" key="1">
    <source>
        <dbReference type="ARBA" id="ARBA00004651"/>
    </source>
</evidence>
<feature type="transmembrane region" description="Helical" evidence="6">
    <location>
        <begin position="408"/>
        <end position="426"/>
    </location>
</feature>
<feature type="transmembrane region" description="Helical" evidence="6">
    <location>
        <begin position="173"/>
        <end position="194"/>
    </location>
</feature>
<feature type="transmembrane region" description="Helical" evidence="6">
    <location>
        <begin position="355"/>
        <end position="373"/>
    </location>
</feature>
<dbReference type="AlphaFoldDB" id="A0A1T4WZK1"/>
<evidence type="ECO:0000313" key="7">
    <source>
        <dbReference type="EMBL" id="SKA82031.1"/>
    </source>
</evidence>
<dbReference type="PANTHER" id="PTHR42770:SF16">
    <property type="entry name" value="AMINO ACID PERMEASE"/>
    <property type="match status" value="1"/>
</dbReference>
<keyword evidence="4 6" id="KW-1133">Transmembrane helix</keyword>
<organism evidence="7 8">
    <name type="scientific">Agreia bicolorata</name>
    <dbReference type="NCBI Taxonomy" id="110935"/>
    <lineage>
        <taxon>Bacteria</taxon>
        <taxon>Bacillati</taxon>
        <taxon>Actinomycetota</taxon>
        <taxon>Actinomycetes</taxon>
        <taxon>Micrococcales</taxon>
        <taxon>Microbacteriaceae</taxon>
        <taxon>Agreia</taxon>
    </lineage>
</organism>
<keyword evidence="2" id="KW-1003">Cell membrane</keyword>
<dbReference type="GO" id="GO:0005886">
    <property type="term" value="C:plasma membrane"/>
    <property type="evidence" value="ECO:0007669"/>
    <property type="project" value="UniProtKB-SubCell"/>
</dbReference>
<feature type="transmembrane region" description="Helical" evidence="6">
    <location>
        <begin position="210"/>
        <end position="230"/>
    </location>
</feature>
<evidence type="ECO:0000256" key="6">
    <source>
        <dbReference type="SAM" id="Phobius"/>
    </source>
</evidence>
<evidence type="ECO:0000256" key="4">
    <source>
        <dbReference type="ARBA" id="ARBA00022989"/>
    </source>
</evidence>
<dbReference type="Pfam" id="PF13520">
    <property type="entry name" value="AA_permease_2"/>
    <property type="match status" value="1"/>
</dbReference>
<dbReference type="Proteomes" id="UP000189735">
    <property type="component" value="Unassembled WGS sequence"/>
</dbReference>